<dbReference type="PROSITE" id="PS51192">
    <property type="entry name" value="HELICASE_ATP_BIND_1"/>
    <property type="match status" value="1"/>
</dbReference>
<dbReference type="OrthoDB" id="9810236at2"/>
<keyword evidence="14" id="KW-1185">Reference proteome</keyword>
<evidence type="ECO:0000256" key="10">
    <source>
        <dbReference type="SAM" id="Coils"/>
    </source>
</evidence>
<dbReference type="CDD" id="cd09641">
    <property type="entry name" value="Cas3''_I"/>
    <property type="match status" value="1"/>
</dbReference>
<dbReference type="Pfam" id="PF04851">
    <property type="entry name" value="ResIII"/>
    <property type="match status" value="1"/>
</dbReference>
<dbReference type="SMART" id="SM00487">
    <property type="entry name" value="DEXDc"/>
    <property type="match status" value="1"/>
</dbReference>
<feature type="coiled-coil region" evidence="10">
    <location>
        <begin position="488"/>
        <end position="515"/>
    </location>
</feature>
<evidence type="ECO:0000256" key="1">
    <source>
        <dbReference type="ARBA" id="ARBA00006847"/>
    </source>
</evidence>
<dbReference type="RefSeq" id="WP_073171642.1">
    <property type="nucleotide sequence ID" value="NZ_FQZE01000027.1"/>
</dbReference>
<sequence length="805" mass="92947">MVYDLEAIESHPDKPLKVHINGVCQKASKRTDSVLAKYAALFHDFGKVNPNFQKKLQGIKSAGYSQHSYISAFSFLNWYLSNREEANRIFGSDGRDITKIKLITAIILHHHGNLPNMDENISANSMDAMIEFLEANSDELPISAYLQKQMLFQHNSFTVDIKPWYKNQIPNIDLGSKEIDYWKNDSLNYFLDTQFSFASVIESDKRDAGDNELYNYSNLLFDSINATENSFEKLFVNLGAKPQSELNQLRTEIRKEAVSLAENLLNNGQRVFTLAAPTGAGKTFTLLDIAREIQHQKGNLGIIYALPFLSITEQVQNIISKELNIDVMSVNSKSFNERIEKAQKEYETEQTSDKLRALLVEDFIENTFDHPFIITTFVQFFETLVSNRNSTLLKLPNFSNRIFLIDEFQALPPRLYIFFSAWLDTFCKKYNSYAVLSTATMPNLNFPNKVELENNQNYVLKNPQLLFKEYSVPTDLLRSQKFFENDVFNRYKINVIEEELRLENLKLRILQEEKSSLIILNTIQDTKDLYTELKGNGNVILLNTHFTPEDRLLKIEEVKNLLATEKVILISTQLIEAGVDIDFPVVYRDLCPLPSLIQSAGRCNRNKKQPFGQVYLFRFINSKGKYSSELVYRNEAKLFLDFIKANIQGIIQEKNLFSIQQRFFHSIAQNLEIGTYPEENINLIEEVNKAQFENVGKFQLINNKIFGIQYQFYVPKNDEDCQFESLADLIYSISDNNYESARKSKIDINIQLKKMSNRIIRVRIINSADFPTLAFQEPICGIYKIGLKNYNSDIGFKLNKEDAFL</sequence>
<evidence type="ECO:0000256" key="5">
    <source>
        <dbReference type="ARBA" id="ARBA00022741"/>
    </source>
</evidence>
<comment type="similarity">
    <text evidence="1">In the N-terminal section; belongs to the CRISPR-associated nuclease Cas3-HD family.</text>
</comment>
<dbReference type="GO" id="GO:0016787">
    <property type="term" value="F:hydrolase activity"/>
    <property type="evidence" value="ECO:0007669"/>
    <property type="project" value="UniProtKB-KW"/>
</dbReference>
<evidence type="ECO:0000256" key="6">
    <source>
        <dbReference type="ARBA" id="ARBA00022801"/>
    </source>
</evidence>
<dbReference type="InterPro" id="IPR006935">
    <property type="entry name" value="Helicase/UvrB_N"/>
</dbReference>
<dbReference type="InterPro" id="IPR014001">
    <property type="entry name" value="Helicase_ATP-bd"/>
</dbReference>
<keyword evidence="8" id="KW-0067">ATP-binding</keyword>
<dbReference type="EMBL" id="FQZE01000027">
    <property type="protein sequence ID" value="SHJ71264.1"/>
    <property type="molecule type" value="Genomic_DNA"/>
</dbReference>
<feature type="domain" description="HD Cas3-type" evidence="12">
    <location>
        <begin position="9"/>
        <end position="206"/>
    </location>
</feature>
<gene>
    <name evidence="13" type="ORF">SAMN05444280_12711</name>
</gene>
<evidence type="ECO:0000313" key="13">
    <source>
        <dbReference type="EMBL" id="SHJ71264.1"/>
    </source>
</evidence>
<dbReference type="NCBIfam" id="TIGR01596">
    <property type="entry name" value="cas3_HD"/>
    <property type="match status" value="1"/>
</dbReference>
<reference evidence="13 14" key="1">
    <citation type="submission" date="2016-11" db="EMBL/GenBank/DDBJ databases">
        <authorList>
            <person name="Jaros S."/>
            <person name="Januszkiewicz K."/>
            <person name="Wedrychowicz H."/>
        </authorList>
    </citation>
    <scope>NUCLEOTIDE SEQUENCE [LARGE SCALE GENOMIC DNA]</scope>
    <source>
        <strain evidence="13 14">DSM 27063</strain>
    </source>
</reference>
<evidence type="ECO:0000256" key="7">
    <source>
        <dbReference type="ARBA" id="ARBA00022806"/>
    </source>
</evidence>
<dbReference type="Pfam" id="PF18019">
    <property type="entry name" value="Cas3_HD"/>
    <property type="match status" value="1"/>
</dbReference>
<dbReference type="GO" id="GO:0004518">
    <property type="term" value="F:nuclease activity"/>
    <property type="evidence" value="ECO:0007669"/>
    <property type="project" value="UniProtKB-KW"/>
</dbReference>
<keyword evidence="7" id="KW-0347">Helicase</keyword>
<dbReference type="InterPro" id="IPR038257">
    <property type="entry name" value="CRISPR-assoc_Cas3_HD_sf"/>
</dbReference>
<dbReference type="InterPro" id="IPR054712">
    <property type="entry name" value="Cas3-like_dom"/>
</dbReference>
<keyword evidence="10" id="KW-0175">Coiled coil</keyword>
<dbReference type="SUPFAM" id="SSF52540">
    <property type="entry name" value="P-loop containing nucleoside triphosphate hydrolases"/>
    <property type="match status" value="1"/>
</dbReference>
<dbReference type="AlphaFoldDB" id="A0A1M6LJA6"/>
<comment type="similarity">
    <text evidence="2">In the central section; belongs to the CRISPR-associated helicase Cas3 family.</text>
</comment>
<dbReference type="Gene3D" id="1.10.3210.30">
    <property type="match status" value="1"/>
</dbReference>
<name>A0A1M6LJA6_9BACT</name>
<dbReference type="Gene3D" id="3.40.50.300">
    <property type="entry name" value="P-loop containing nucleotide triphosphate hydrolases"/>
    <property type="match status" value="2"/>
</dbReference>
<dbReference type="InterPro" id="IPR006483">
    <property type="entry name" value="CRISPR-assoc_Cas3_HD"/>
</dbReference>
<evidence type="ECO:0000256" key="2">
    <source>
        <dbReference type="ARBA" id="ARBA00009046"/>
    </source>
</evidence>
<dbReference type="InterPro" id="IPR027417">
    <property type="entry name" value="P-loop_NTPase"/>
</dbReference>
<evidence type="ECO:0000256" key="8">
    <source>
        <dbReference type="ARBA" id="ARBA00022840"/>
    </source>
</evidence>
<dbReference type="PROSITE" id="PS51643">
    <property type="entry name" value="HD_CAS3"/>
    <property type="match status" value="1"/>
</dbReference>
<dbReference type="GO" id="GO:0046872">
    <property type="term" value="F:metal ion binding"/>
    <property type="evidence" value="ECO:0007669"/>
    <property type="project" value="UniProtKB-KW"/>
</dbReference>
<keyword evidence="3" id="KW-0540">Nuclease</keyword>
<dbReference type="GO" id="GO:0003677">
    <property type="term" value="F:DNA binding"/>
    <property type="evidence" value="ECO:0007669"/>
    <property type="project" value="InterPro"/>
</dbReference>
<dbReference type="GO" id="GO:0005524">
    <property type="term" value="F:ATP binding"/>
    <property type="evidence" value="ECO:0007669"/>
    <property type="project" value="UniProtKB-KW"/>
</dbReference>
<keyword evidence="4" id="KW-0479">Metal-binding</keyword>
<feature type="domain" description="Helicase ATP-binding" evidence="11">
    <location>
        <begin position="263"/>
        <end position="459"/>
    </location>
</feature>
<dbReference type="InterPro" id="IPR006474">
    <property type="entry name" value="Helicase_Cas3_CRISPR-ass_core"/>
</dbReference>
<keyword evidence="9" id="KW-0051">Antiviral defense</keyword>
<protein>
    <submittedName>
        <fullName evidence="13">CRISPR-associated helicase, Cas3 family</fullName>
    </submittedName>
</protein>
<evidence type="ECO:0000256" key="4">
    <source>
        <dbReference type="ARBA" id="ARBA00022723"/>
    </source>
</evidence>
<dbReference type="NCBIfam" id="TIGR01587">
    <property type="entry name" value="cas3_core"/>
    <property type="match status" value="1"/>
</dbReference>
<organism evidence="13 14">
    <name type="scientific">Tangfeifania diversioriginum</name>
    <dbReference type="NCBI Taxonomy" id="1168035"/>
    <lineage>
        <taxon>Bacteria</taxon>
        <taxon>Pseudomonadati</taxon>
        <taxon>Bacteroidota</taxon>
        <taxon>Bacteroidia</taxon>
        <taxon>Marinilabiliales</taxon>
        <taxon>Prolixibacteraceae</taxon>
        <taxon>Tangfeifania</taxon>
    </lineage>
</organism>
<dbReference type="Pfam" id="PF22590">
    <property type="entry name" value="Cas3-like_C_2"/>
    <property type="match status" value="1"/>
</dbReference>
<keyword evidence="5" id="KW-0547">Nucleotide-binding</keyword>
<evidence type="ECO:0000313" key="14">
    <source>
        <dbReference type="Proteomes" id="UP000184050"/>
    </source>
</evidence>
<evidence type="ECO:0000259" key="11">
    <source>
        <dbReference type="PROSITE" id="PS51192"/>
    </source>
</evidence>
<accession>A0A1M6LJA6</accession>
<proteinExistence type="inferred from homology"/>
<keyword evidence="6" id="KW-0378">Hydrolase</keyword>
<dbReference type="Proteomes" id="UP000184050">
    <property type="component" value="Unassembled WGS sequence"/>
</dbReference>
<evidence type="ECO:0000256" key="3">
    <source>
        <dbReference type="ARBA" id="ARBA00022722"/>
    </source>
</evidence>
<dbReference type="GO" id="GO:0004386">
    <property type="term" value="F:helicase activity"/>
    <property type="evidence" value="ECO:0007669"/>
    <property type="project" value="UniProtKB-KW"/>
</dbReference>
<dbReference type="STRING" id="1168035.SAMN05444280_12711"/>
<evidence type="ECO:0000259" key="12">
    <source>
        <dbReference type="PROSITE" id="PS51643"/>
    </source>
</evidence>
<evidence type="ECO:0000256" key="9">
    <source>
        <dbReference type="ARBA" id="ARBA00023118"/>
    </source>
</evidence>
<dbReference type="GO" id="GO:0051607">
    <property type="term" value="P:defense response to virus"/>
    <property type="evidence" value="ECO:0007669"/>
    <property type="project" value="UniProtKB-KW"/>
</dbReference>